<dbReference type="Gene3D" id="2.130.10.10">
    <property type="entry name" value="YVTN repeat-like/Quinoprotein amine dehydrogenase"/>
    <property type="match status" value="1"/>
</dbReference>
<evidence type="ECO:0008006" key="5">
    <source>
        <dbReference type="Google" id="ProtNLM"/>
    </source>
</evidence>
<reference evidence="3" key="1">
    <citation type="submission" date="2022-07" db="EMBL/GenBank/DDBJ databases">
        <authorList>
            <person name="Xamxidin M."/>
        </authorList>
    </citation>
    <scope>NUCLEOTIDE SEQUENCE</scope>
    <source>
        <strain evidence="3">YS8-69</strain>
    </source>
</reference>
<protein>
    <recommendedName>
        <fullName evidence="5">LVIVD repeat-containing protein</fullName>
    </recommendedName>
</protein>
<organism evidence="3 4">
    <name type="scientific">Limnobacter parvus</name>
    <dbReference type="NCBI Taxonomy" id="2939690"/>
    <lineage>
        <taxon>Bacteria</taxon>
        <taxon>Pseudomonadati</taxon>
        <taxon>Pseudomonadota</taxon>
        <taxon>Betaproteobacteria</taxon>
        <taxon>Burkholderiales</taxon>
        <taxon>Burkholderiaceae</taxon>
        <taxon>Limnobacter</taxon>
    </lineage>
</organism>
<dbReference type="Proteomes" id="UP001165267">
    <property type="component" value="Unassembled WGS sequence"/>
</dbReference>
<evidence type="ECO:0000313" key="4">
    <source>
        <dbReference type="Proteomes" id="UP001165267"/>
    </source>
</evidence>
<dbReference type="InterPro" id="IPR015943">
    <property type="entry name" value="WD40/YVTN_repeat-like_dom_sf"/>
</dbReference>
<dbReference type="RefSeq" id="WP_257511977.1">
    <property type="nucleotide sequence ID" value="NZ_JANKHG010000017.1"/>
</dbReference>
<dbReference type="EMBL" id="JANKHG010000017">
    <property type="protein sequence ID" value="MCR2746763.1"/>
    <property type="molecule type" value="Genomic_DNA"/>
</dbReference>
<evidence type="ECO:0000256" key="1">
    <source>
        <dbReference type="SAM" id="MobiDB-lite"/>
    </source>
</evidence>
<keyword evidence="2" id="KW-0732">Signal</keyword>
<dbReference type="Pfam" id="PF08309">
    <property type="entry name" value="LVIVD"/>
    <property type="match status" value="2"/>
</dbReference>
<dbReference type="SUPFAM" id="SSF75011">
    <property type="entry name" value="3-carboxy-cis,cis-mucoante lactonizing enzyme"/>
    <property type="match status" value="1"/>
</dbReference>
<evidence type="ECO:0000313" key="3">
    <source>
        <dbReference type="EMBL" id="MCR2746763.1"/>
    </source>
</evidence>
<gene>
    <name evidence="3" type="ORF">NSP04_08890</name>
</gene>
<accession>A0ABT1XJM2</accession>
<keyword evidence="4" id="KW-1185">Reference proteome</keyword>
<sequence>MLNNIPQLRLAILLLPTLIAGCFGGSGSSNTAAGGRTNPSQVVDGLNITATPQGRCGPGSRPETGMQGRVSQADHDAGLAAAGFACNTQMVGSFAPERVIGTVGGFKVERYRDKAGRDCAFADSTLLFPTNILDLELGVNVFDMSDPTNPVRTARLITPAMLSPHESLVVSQEGGVLAAVLGNPAFGPGIVDIYDVSEDCRKPVLKSSTPLGLFGHESGISPDGKTFFSGSPSTSTLVALDISNPSLPRPLWAGQYSSHGLSISPDGNRAYVASIGDPAGLVILDISEIQARQANPQVREISRLTWDTVTIPQNAIPFTSNGKQYVMEIDEFSAGGNLPLPVGIHGDLVGAARIIDISDETKPKVISNLRLDVHNMENREEIANDPGAQNPIGGYAGHYCNIPTRVNPTIVACSMILSGLRIFDIRDPANPVEVAYFNAPVKPRIITLPAPASNWAMSSPAFVPERKEIWYTDGFQGFYVVKVTNDAWK</sequence>
<feature type="signal peptide" evidence="2">
    <location>
        <begin position="1"/>
        <end position="20"/>
    </location>
</feature>
<feature type="chain" id="PRO_5047371803" description="LVIVD repeat-containing protein" evidence="2">
    <location>
        <begin position="21"/>
        <end position="489"/>
    </location>
</feature>
<evidence type="ECO:0000256" key="2">
    <source>
        <dbReference type="SAM" id="SignalP"/>
    </source>
</evidence>
<proteinExistence type="predicted"/>
<name>A0ABT1XJM2_9BURK</name>
<feature type="region of interest" description="Disordered" evidence="1">
    <location>
        <begin position="31"/>
        <end position="68"/>
    </location>
</feature>
<dbReference type="InterPro" id="IPR013211">
    <property type="entry name" value="LVIVD"/>
</dbReference>
<comment type="caution">
    <text evidence="3">The sequence shown here is derived from an EMBL/GenBank/DDBJ whole genome shotgun (WGS) entry which is preliminary data.</text>
</comment>